<comment type="pathway">
    <text evidence="2">Protein modification; protein ubiquitination.</text>
</comment>
<dbReference type="Pfam" id="PF21362">
    <property type="entry name" value="Sina_RING"/>
    <property type="match status" value="1"/>
</dbReference>
<dbReference type="InterPro" id="IPR004162">
    <property type="entry name" value="SINA-like_animal"/>
</dbReference>
<evidence type="ECO:0000259" key="12">
    <source>
        <dbReference type="PROSITE" id="PS51081"/>
    </source>
</evidence>
<evidence type="ECO:0000256" key="2">
    <source>
        <dbReference type="ARBA" id="ARBA00004906"/>
    </source>
</evidence>
<dbReference type="PROSITE" id="PS50089">
    <property type="entry name" value="ZF_RING_2"/>
    <property type="match status" value="1"/>
</dbReference>
<evidence type="ECO:0000256" key="4">
    <source>
        <dbReference type="ARBA" id="ARBA00012483"/>
    </source>
</evidence>
<organism evidence="13 14">
    <name type="scientific">Ceutorhynchus assimilis</name>
    <name type="common">cabbage seed weevil</name>
    <dbReference type="NCBI Taxonomy" id="467358"/>
    <lineage>
        <taxon>Eukaryota</taxon>
        <taxon>Metazoa</taxon>
        <taxon>Ecdysozoa</taxon>
        <taxon>Arthropoda</taxon>
        <taxon>Hexapoda</taxon>
        <taxon>Insecta</taxon>
        <taxon>Pterygota</taxon>
        <taxon>Neoptera</taxon>
        <taxon>Endopterygota</taxon>
        <taxon>Coleoptera</taxon>
        <taxon>Polyphaga</taxon>
        <taxon>Cucujiformia</taxon>
        <taxon>Curculionidae</taxon>
        <taxon>Ceutorhynchinae</taxon>
        <taxon>Ceutorhynchus</taxon>
    </lineage>
</organism>
<evidence type="ECO:0000256" key="5">
    <source>
        <dbReference type="ARBA" id="ARBA00022679"/>
    </source>
</evidence>
<evidence type="ECO:0000256" key="3">
    <source>
        <dbReference type="ARBA" id="ARBA00009119"/>
    </source>
</evidence>
<keyword evidence="6" id="KW-0479">Metal-binding</keyword>
<dbReference type="GO" id="GO:0005737">
    <property type="term" value="C:cytoplasm"/>
    <property type="evidence" value="ECO:0007669"/>
    <property type="project" value="TreeGrafter"/>
</dbReference>
<dbReference type="FunFam" id="3.30.40.10:FF:000041">
    <property type="entry name" value="E3 ubiquitin-protein ligase SINAT3"/>
    <property type="match status" value="1"/>
</dbReference>
<dbReference type="EMBL" id="OU892281">
    <property type="protein sequence ID" value="CAH1131171.1"/>
    <property type="molecule type" value="Genomic_DNA"/>
</dbReference>
<evidence type="ECO:0000256" key="10">
    <source>
        <dbReference type="PROSITE-ProRule" id="PRU00455"/>
    </source>
</evidence>
<dbReference type="OrthoDB" id="941555at2759"/>
<dbReference type="SUPFAM" id="SSF57850">
    <property type="entry name" value="RING/U-box"/>
    <property type="match status" value="1"/>
</dbReference>
<dbReference type="GO" id="GO:0061630">
    <property type="term" value="F:ubiquitin protein ligase activity"/>
    <property type="evidence" value="ECO:0007669"/>
    <property type="project" value="UniProtKB-EC"/>
</dbReference>
<dbReference type="PANTHER" id="PTHR45877">
    <property type="entry name" value="E3 UBIQUITIN-PROTEIN LIGASE SIAH2"/>
    <property type="match status" value="1"/>
</dbReference>
<keyword evidence="7 10" id="KW-0863">Zinc-finger</keyword>
<protein>
    <recommendedName>
        <fullName evidence="4">RING-type E3 ubiquitin transferase</fullName>
        <ecNumber evidence="4">2.3.2.27</ecNumber>
    </recommendedName>
</protein>
<dbReference type="SUPFAM" id="SSF49599">
    <property type="entry name" value="TRAF domain-like"/>
    <property type="match status" value="2"/>
</dbReference>
<keyword evidence="9" id="KW-0862">Zinc</keyword>
<dbReference type="Pfam" id="PF21361">
    <property type="entry name" value="Sina_ZnF"/>
    <property type="match status" value="2"/>
</dbReference>
<feature type="domain" description="RING-type" evidence="11">
    <location>
        <begin position="266"/>
        <end position="301"/>
    </location>
</feature>
<keyword evidence="14" id="KW-1185">Reference proteome</keyword>
<evidence type="ECO:0000256" key="1">
    <source>
        <dbReference type="ARBA" id="ARBA00000900"/>
    </source>
</evidence>
<dbReference type="Proteomes" id="UP001152799">
    <property type="component" value="Chromosome 5"/>
</dbReference>
<dbReference type="EC" id="2.3.2.27" evidence="4"/>
<evidence type="ECO:0000313" key="13">
    <source>
        <dbReference type="EMBL" id="CAH1131171.1"/>
    </source>
</evidence>
<evidence type="ECO:0000259" key="11">
    <source>
        <dbReference type="PROSITE" id="PS50089"/>
    </source>
</evidence>
<proteinExistence type="inferred from homology"/>
<dbReference type="InterPro" id="IPR001841">
    <property type="entry name" value="Znf_RING"/>
</dbReference>
<dbReference type="AlphaFoldDB" id="A0A9P0GSK4"/>
<feature type="domain" description="SIAH-type" evidence="12">
    <location>
        <begin position="318"/>
        <end position="379"/>
    </location>
</feature>
<dbReference type="PANTHER" id="PTHR45877:SF2">
    <property type="entry name" value="E3 UBIQUITIN-PROTEIN LIGASE SINA-RELATED"/>
    <property type="match status" value="1"/>
</dbReference>
<dbReference type="InterPro" id="IPR013010">
    <property type="entry name" value="Znf_SIAH"/>
</dbReference>
<dbReference type="InterPro" id="IPR049548">
    <property type="entry name" value="Sina-like_RING"/>
</dbReference>
<keyword evidence="8" id="KW-0833">Ubl conjugation pathway</keyword>
<dbReference type="GO" id="GO:0008270">
    <property type="term" value="F:zinc ion binding"/>
    <property type="evidence" value="ECO:0007669"/>
    <property type="project" value="UniProtKB-KW"/>
</dbReference>
<dbReference type="InterPro" id="IPR013083">
    <property type="entry name" value="Znf_RING/FYVE/PHD"/>
</dbReference>
<reference evidence="13" key="1">
    <citation type="submission" date="2022-01" db="EMBL/GenBank/DDBJ databases">
        <authorList>
            <person name="King R."/>
        </authorList>
    </citation>
    <scope>NUCLEOTIDE SEQUENCE</scope>
</reference>
<gene>
    <name evidence="13" type="ORF">CEUTPL_LOCUS9755</name>
</gene>
<dbReference type="PROSITE" id="PS51081">
    <property type="entry name" value="ZF_SIAH"/>
    <property type="match status" value="2"/>
</dbReference>
<comment type="similarity">
    <text evidence="3">Belongs to the SINA (Seven in absentia) family.</text>
</comment>
<evidence type="ECO:0000256" key="6">
    <source>
        <dbReference type="ARBA" id="ARBA00022723"/>
    </source>
</evidence>
<keyword evidence="5" id="KW-0808">Transferase</keyword>
<dbReference type="GO" id="GO:0031624">
    <property type="term" value="F:ubiquitin conjugating enzyme binding"/>
    <property type="evidence" value="ECO:0007669"/>
    <property type="project" value="TreeGrafter"/>
</dbReference>
<evidence type="ECO:0000256" key="8">
    <source>
        <dbReference type="ARBA" id="ARBA00022786"/>
    </source>
</evidence>
<sequence length="503" mass="58072">MAHVYVPPELREKLVCTICNGYLSVFPIYVNLDGDKSICGRCKIPNDNEYIRDEAYEGLAQFFIFPCLETKNGCTEQLTPLKLKDHEQCCINRKVDCPSKSFTRCNWQGPNKDLKAHFEASHPNLVLKNQKFEIQFLNSIKENMLMQFEEELYIIRKEIDSRQGIFTCSVEHVIQTELPKSFNYYIRFETGDSTHHFNSVQRSTSPDFDEKIKYSASDLREKLNDPAVIVACIEILKTHIDEDDVKIKTAFKNPEVDWNLLAELVCPVCFEYMHPPIFQCIKGHSICSSCKPQVVPCPVCRGEIRSTQNFLLENITGRMIYPCKYHKVGCTLAFKSTEIRAHENCCEFGPYNCPMAEIENCTEKFTKADIIGHIENNHEEYILQNGKVSIPFGAGGDGNFAKYYVIKFSNRIFKVCFKYENRKFYWELQLIGPVEEAKKFMLDIDIIDNSGKNLRQYARSLCGPITTKAQCFTKKGNYIIVLHDQISEFINETLSYTVRVVEQ</sequence>
<feature type="domain" description="SIAH-type" evidence="12">
    <location>
        <begin position="62"/>
        <end position="123"/>
    </location>
</feature>
<evidence type="ECO:0000256" key="7">
    <source>
        <dbReference type="ARBA" id="ARBA00022771"/>
    </source>
</evidence>
<evidence type="ECO:0000256" key="9">
    <source>
        <dbReference type="ARBA" id="ARBA00022833"/>
    </source>
</evidence>
<comment type="catalytic activity">
    <reaction evidence="1">
        <text>S-ubiquitinyl-[E2 ubiquitin-conjugating enzyme]-L-cysteine + [acceptor protein]-L-lysine = [E2 ubiquitin-conjugating enzyme]-L-cysteine + N(6)-ubiquitinyl-[acceptor protein]-L-lysine.</text>
        <dbReference type="EC" id="2.3.2.27"/>
    </reaction>
</comment>
<evidence type="ECO:0000313" key="14">
    <source>
        <dbReference type="Proteomes" id="UP001152799"/>
    </source>
</evidence>
<dbReference type="GO" id="GO:0043161">
    <property type="term" value="P:proteasome-mediated ubiquitin-dependent protein catabolic process"/>
    <property type="evidence" value="ECO:0007669"/>
    <property type="project" value="TreeGrafter"/>
</dbReference>
<name>A0A9P0GSK4_9CUCU</name>
<dbReference type="Gene3D" id="3.30.40.10">
    <property type="entry name" value="Zinc/RING finger domain, C3HC4 (zinc finger)"/>
    <property type="match status" value="3"/>
</dbReference>
<accession>A0A9P0GSK4</accession>